<organism evidence="2 3">
    <name type="scientific">Canavalia gladiata</name>
    <name type="common">Sword bean</name>
    <name type="synonym">Dolichos gladiatus</name>
    <dbReference type="NCBI Taxonomy" id="3824"/>
    <lineage>
        <taxon>Eukaryota</taxon>
        <taxon>Viridiplantae</taxon>
        <taxon>Streptophyta</taxon>
        <taxon>Embryophyta</taxon>
        <taxon>Tracheophyta</taxon>
        <taxon>Spermatophyta</taxon>
        <taxon>Magnoliopsida</taxon>
        <taxon>eudicotyledons</taxon>
        <taxon>Gunneridae</taxon>
        <taxon>Pentapetalae</taxon>
        <taxon>rosids</taxon>
        <taxon>fabids</taxon>
        <taxon>Fabales</taxon>
        <taxon>Fabaceae</taxon>
        <taxon>Papilionoideae</taxon>
        <taxon>50 kb inversion clade</taxon>
        <taxon>NPAAA clade</taxon>
        <taxon>indigoferoid/millettioid clade</taxon>
        <taxon>Phaseoleae</taxon>
        <taxon>Canavalia</taxon>
    </lineage>
</organism>
<dbReference type="Pfam" id="PF05904">
    <property type="entry name" value="DUF863"/>
    <property type="match status" value="2"/>
</dbReference>
<feature type="compositionally biased region" description="Polar residues" evidence="1">
    <location>
        <begin position="744"/>
        <end position="758"/>
    </location>
</feature>
<protein>
    <submittedName>
        <fullName evidence="2">Uncharacterized protein</fullName>
    </submittedName>
</protein>
<evidence type="ECO:0000256" key="1">
    <source>
        <dbReference type="SAM" id="MobiDB-lite"/>
    </source>
</evidence>
<dbReference type="PANTHER" id="PTHR33167">
    <property type="entry name" value="TRANSCRIPTION FACTOR, PUTATIVE (DUF863)-RELATED"/>
    <property type="match status" value="1"/>
</dbReference>
<feature type="region of interest" description="Disordered" evidence="1">
    <location>
        <begin position="297"/>
        <end position="319"/>
    </location>
</feature>
<proteinExistence type="predicted"/>
<dbReference type="AlphaFoldDB" id="A0AAN9JUX7"/>
<evidence type="ECO:0000313" key="2">
    <source>
        <dbReference type="EMBL" id="KAK7304663.1"/>
    </source>
</evidence>
<comment type="caution">
    <text evidence="2">The sequence shown here is derived from an EMBL/GenBank/DDBJ whole genome shotgun (WGS) entry which is preliminary data.</text>
</comment>
<gene>
    <name evidence="2" type="ORF">VNO77_42548</name>
</gene>
<dbReference type="EMBL" id="JAYMYQ010000011">
    <property type="protein sequence ID" value="KAK7304663.1"/>
    <property type="molecule type" value="Genomic_DNA"/>
</dbReference>
<keyword evidence="3" id="KW-1185">Reference proteome</keyword>
<dbReference type="InterPro" id="IPR008581">
    <property type="entry name" value="DUF863_pln"/>
</dbReference>
<evidence type="ECO:0000313" key="3">
    <source>
        <dbReference type="Proteomes" id="UP001367508"/>
    </source>
</evidence>
<name>A0AAN9JUX7_CANGL</name>
<dbReference type="Proteomes" id="UP001367508">
    <property type="component" value="Unassembled WGS sequence"/>
</dbReference>
<sequence length="886" mass="98146">MSTNMRCNGYFQGYHSTRDLVFGAKGSTWTSSNGNSEVKNDCYQIGSLPLSSNCHLLGYNKELLKQTILKHEAIFRDQIHELHRIYQKQRELMDEIKRNELHEHNLRLETSWSSSSLYYSQNLPQLTTQSSVLIAKSFQLPLASVEAKSRQLCPAPAAIKESLRDPELSESTYRKVGKKILDLQLPADEYVDSESESFENERVIKEPPLSTYTLNGISQVMFNTDEKPYGANSNAFADLNLPFKLEETGSKSDNLGGPILLGNYSIHDMPRRMTLGFHNFPNDVIQNLNKKRDLKACSDDQLPNQGKKHGQLSLGNSAGQNGDDLGSLAKFIAMPRPGPSSASCTRAPYQPVSEADITSSGISPAVLWKNIKPGPSLDCQNYILNSNFSSRSNLLDLPSISSDNTNSPDKYGSSSVSHVLGKYVTGSEDVGIHKNINLNIMPTGYSDTTAVQSIQITSEEDKFQDSRLSWLKENPVPEGKPKDESKTSTHIESFLLNPYKSGCIHSDLKLNKVEKSDSARDKILALDLNGKPHASKVCDSISKNQWIEEIKKISDVNSPCNRDPEIGQQIPACEHFLENEKKRHKHLVGVIDLNSCIDEDENMQINIDLQAPASPENKEGSPPRGESDENQLEMPLQLAGQEDPEAQEEQAKIAAEALVSISGVIAQNGPQMTSLSSESVSSSLHWFAGIVSTIVDHSEGEVKVDFNGTIKDVEDILPADFDYFEFMSLNLTESKDLGCCYKSSGQNEQEGGSTSPTQPRKCRTNRGKRGKDFQSEILPSLASLSRYEVTEDLQTIGGLVEAARTHSMTGYLRSAGRNVLPRGKRKSCASAPNITDLLLNLKHQNSNSEIAIEKRGLISWGKVCRKRRGQRFPTNKPHFIFGPVHN</sequence>
<feature type="region of interest" description="Disordered" evidence="1">
    <location>
        <begin position="744"/>
        <end position="770"/>
    </location>
</feature>
<dbReference type="PANTHER" id="PTHR33167:SF18">
    <property type="entry name" value="GB|AAF67766.1"/>
    <property type="match status" value="1"/>
</dbReference>
<feature type="compositionally biased region" description="Basic and acidic residues" evidence="1">
    <location>
        <begin position="616"/>
        <end position="627"/>
    </location>
</feature>
<feature type="compositionally biased region" description="Basic residues" evidence="1">
    <location>
        <begin position="760"/>
        <end position="769"/>
    </location>
</feature>
<accession>A0AAN9JUX7</accession>
<feature type="region of interest" description="Disordered" evidence="1">
    <location>
        <begin position="610"/>
        <end position="631"/>
    </location>
</feature>
<reference evidence="2 3" key="1">
    <citation type="submission" date="2024-01" db="EMBL/GenBank/DDBJ databases">
        <title>The genomes of 5 underutilized Papilionoideae crops provide insights into root nodulation and disease resistanc.</title>
        <authorList>
            <person name="Jiang F."/>
        </authorList>
    </citation>
    <scope>NUCLEOTIDE SEQUENCE [LARGE SCALE GENOMIC DNA]</scope>
    <source>
        <strain evidence="2">LVBAO_FW01</strain>
        <tissue evidence="2">Leaves</tissue>
    </source>
</reference>